<feature type="domain" description="MnmC-like methyltransferase" evidence="12">
    <location>
        <begin position="120"/>
        <end position="246"/>
    </location>
</feature>
<organism evidence="13 14">
    <name type="scientific">Neiella marina</name>
    <dbReference type="NCBI Taxonomy" id="508461"/>
    <lineage>
        <taxon>Bacteria</taxon>
        <taxon>Pseudomonadati</taxon>
        <taxon>Pseudomonadota</taxon>
        <taxon>Gammaproteobacteria</taxon>
        <taxon>Alteromonadales</taxon>
        <taxon>Echinimonadaceae</taxon>
        <taxon>Neiella</taxon>
    </lineage>
</organism>
<keyword evidence="6 10" id="KW-0819">tRNA processing</keyword>
<evidence type="ECO:0000256" key="3">
    <source>
        <dbReference type="ARBA" id="ARBA00022630"/>
    </source>
</evidence>
<dbReference type="GO" id="GO:0016645">
    <property type="term" value="F:oxidoreductase activity, acting on the CH-NH group of donors"/>
    <property type="evidence" value="ECO:0007669"/>
    <property type="project" value="InterPro"/>
</dbReference>
<dbReference type="InterPro" id="IPR017610">
    <property type="entry name" value="tRNA_S-uridine_synth_MnmC_C"/>
</dbReference>
<evidence type="ECO:0000259" key="12">
    <source>
        <dbReference type="Pfam" id="PF05430"/>
    </source>
</evidence>
<protein>
    <recommendedName>
        <fullName evidence="10">tRNA 5-methylaminomethyl-2-thiouridine biosynthesis bifunctional protein MnmC</fullName>
        <shortName evidence="10">tRNA mnm(5)s(2)U biosynthesis bifunctional protein</shortName>
    </recommendedName>
    <domain>
        <recommendedName>
            <fullName evidence="10">tRNA (mnm(5)s(2)U34)-methyltransferase</fullName>
            <ecNumber evidence="10">2.1.1.61</ecNumber>
        </recommendedName>
    </domain>
    <domain>
        <recommendedName>
            <fullName evidence="10">FAD-dependent cmnm(5)s(2)U34 oxidoreductase</fullName>
            <ecNumber evidence="10">1.5.-.-</ecNumber>
        </recommendedName>
    </domain>
</protein>
<comment type="similarity">
    <text evidence="10">In the C-terminal section; belongs to the DAO family.</text>
</comment>
<dbReference type="SUPFAM" id="SSF51905">
    <property type="entry name" value="FAD/NAD(P)-binding domain"/>
    <property type="match status" value="1"/>
</dbReference>
<keyword evidence="5 10" id="KW-0949">S-adenosyl-L-methionine</keyword>
<dbReference type="AlphaFoldDB" id="A0A8J2U4M0"/>
<evidence type="ECO:0000313" key="13">
    <source>
        <dbReference type="EMBL" id="GGA75910.1"/>
    </source>
</evidence>
<evidence type="ECO:0000256" key="2">
    <source>
        <dbReference type="ARBA" id="ARBA00022603"/>
    </source>
</evidence>
<evidence type="ECO:0000256" key="8">
    <source>
        <dbReference type="ARBA" id="ARBA00023002"/>
    </source>
</evidence>
<comment type="catalytic activity">
    <reaction evidence="10">
        <text>5-aminomethyl-2-thiouridine(34) in tRNA + S-adenosyl-L-methionine = 5-methylaminomethyl-2-thiouridine(34) in tRNA + S-adenosyl-L-homocysteine + H(+)</text>
        <dbReference type="Rhea" id="RHEA:19569"/>
        <dbReference type="Rhea" id="RHEA-COMP:10195"/>
        <dbReference type="Rhea" id="RHEA-COMP:10197"/>
        <dbReference type="ChEBI" id="CHEBI:15378"/>
        <dbReference type="ChEBI" id="CHEBI:57856"/>
        <dbReference type="ChEBI" id="CHEBI:59789"/>
        <dbReference type="ChEBI" id="CHEBI:74454"/>
        <dbReference type="ChEBI" id="CHEBI:74455"/>
        <dbReference type="EC" id="2.1.1.61"/>
    </reaction>
</comment>
<keyword evidence="4 10" id="KW-0808">Transferase</keyword>
<keyword evidence="1 10" id="KW-0963">Cytoplasm</keyword>
<comment type="subcellular location">
    <subcellularLocation>
        <location evidence="10">Cytoplasm</location>
    </subcellularLocation>
</comment>
<accession>A0A8J2U4M0</accession>
<comment type="cofactor">
    <cofactor evidence="10">
        <name>FAD</name>
        <dbReference type="ChEBI" id="CHEBI:57692"/>
    </cofactor>
</comment>
<dbReference type="Pfam" id="PF05430">
    <property type="entry name" value="Methyltransf_30"/>
    <property type="match status" value="1"/>
</dbReference>
<gene>
    <name evidence="13" type="primary">trmC</name>
    <name evidence="10" type="synonym">mnmC</name>
    <name evidence="13" type="ORF">GCM10011369_17220</name>
</gene>
<keyword evidence="3 10" id="KW-0285">Flavoprotein</keyword>
<evidence type="ECO:0000313" key="14">
    <source>
        <dbReference type="Proteomes" id="UP000619743"/>
    </source>
</evidence>
<dbReference type="PANTHER" id="PTHR13847">
    <property type="entry name" value="SARCOSINE DEHYDROGENASE-RELATED"/>
    <property type="match status" value="1"/>
</dbReference>
<sequence>MSSDQQIHSANLHFNAHGTPVAEDFDDVYFSNDDGLAESQYVFLAANKLPSRWRAHSCNSFTIAETGFGTGLNFLASWQAFDDYLSQGSANGAQQLHFISFEKFPLTTTDLAAAHAHFPNLTRYARQLQRQFPTEFRRGCHRLTFAEGRVVLDLWLGDINEVMPTLPNNTGGIVDAWFLDGFAPSKNPQMWQQSLFDQMFRLSRAGASVATFTAAGLVRRGLAQAGFTVAKQPGYGNKRDMTIANREPNRVSRPDTTDQTVAIIGGGLAACLTAWKLANAGKQVVLLCADQQLALAASGNRQGALYPLLTPNPGELSQFYWQAFDLACNDYQQLTAKTDRIRHQWCGLLHLNSNEELSRKHSAIASHNYPSTLIQLVDANRASELAGIDIPHSAAYYPNAGWFCPGDICRFIGDWLIDNGHDVRFDWRVDDISRDNGYWQLQGKQSIKAKQVVIAAGIDSNGFDVSRHLPISSVRGQVSHVPVTEQSSRLKTVICHTGYLTPSDHDAWDGHCMGATFSRDNNSTELLDEDHQINLERLQQALPESALPQDWKNSATDGRVGFRAVLRDHFPVVGPIPDWSSVTKLPQTTQLSELPHQAGLYVISGLGARGICSGPLAADIITSYICDTAHPTSQALLDAVNPGRFVWRRLKKNRPLFD</sequence>
<dbReference type="PANTHER" id="PTHR13847:SF283">
    <property type="entry name" value="TRNA 5-METHYLAMINOMETHYL-2-THIOURIDINE BIOSYNTHESIS BIFUNCTIONAL PROTEIN MNMC"/>
    <property type="match status" value="1"/>
</dbReference>
<dbReference type="OrthoDB" id="9786494at2"/>
<keyword evidence="2 10" id="KW-0489">Methyltransferase</keyword>
<dbReference type="Pfam" id="PF01266">
    <property type="entry name" value="DAO"/>
    <property type="match status" value="1"/>
</dbReference>
<dbReference type="GO" id="GO:0032259">
    <property type="term" value="P:methylation"/>
    <property type="evidence" value="ECO:0007669"/>
    <property type="project" value="UniProtKB-KW"/>
</dbReference>
<reference evidence="14" key="1">
    <citation type="journal article" date="2019" name="Int. J. Syst. Evol. Microbiol.">
        <title>The Global Catalogue of Microorganisms (GCM) 10K type strain sequencing project: providing services to taxonomists for standard genome sequencing and annotation.</title>
        <authorList>
            <consortium name="The Broad Institute Genomics Platform"/>
            <consortium name="The Broad Institute Genome Sequencing Center for Infectious Disease"/>
            <person name="Wu L."/>
            <person name="Ma J."/>
        </authorList>
    </citation>
    <scope>NUCLEOTIDE SEQUENCE [LARGE SCALE GENOMIC DNA]</scope>
    <source>
        <strain evidence="14">CGMCC 1.10130</strain>
    </source>
</reference>
<keyword evidence="7 10" id="KW-0274">FAD</keyword>
<dbReference type="GO" id="GO:0004808">
    <property type="term" value="F:tRNA (5-methylaminomethyl-2-thiouridylate)(34)-methyltransferase activity"/>
    <property type="evidence" value="ECO:0007669"/>
    <property type="project" value="UniProtKB-EC"/>
</dbReference>
<dbReference type="Proteomes" id="UP000619743">
    <property type="component" value="Unassembled WGS sequence"/>
</dbReference>
<dbReference type="InterPro" id="IPR029063">
    <property type="entry name" value="SAM-dependent_MTases_sf"/>
</dbReference>
<dbReference type="EC" id="1.5.-.-" evidence="10"/>
<dbReference type="EC" id="2.1.1.61" evidence="10"/>
<evidence type="ECO:0000256" key="10">
    <source>
        <dbReference type="HAMAP-Rule" id="MF_01102"/>
    </source>
</evidence>
<evidence type="ECO:0000256" key="7">
    <source>
        <dbReference type="ARBA" id="ARBA00022827"/>
    </source>
</evidence>
<dbReference type="InterPro" id="IPR008471">
    <property type="entry name" value="MnmC-like_methylTransf"/>
</dbReference>
<dbReference type="RefSeq" id="WP_087505978.1">
    <property type="nucleotide sequence ID" value="NZ_BMDX01000007.1"/>
</dbReference>
<dbReference type="Gene3D" id="3.30.9.10">
    <property type="entry name" value="D-Amino Acid Oxidase, subunit A, domain 2"/>
    <property type="match status" value="1"/>
</dbReference>
<keyword evidence="8 10" id="KW-0560">Oxidoreductase</keyword>
<dbReference type="NCBIfam" id="NF002481">
    <property type="entry name" value="PRK01747.1-2"/>
    <property type="match status" value="1"/>
</dbReference>
<dbReference type="Gene3D" id="3.40.50.150">
    <property type="entry name" value="Vaccinia Virus protein VP39"/>
    <property type="match status" value="1"/>
</dbReference>
<feature type="domain" description="FAD dependent oxidoreductase" evidence="11">
    <location>
        <begin position="261"/>
        <end position="622"/>
    </location>
</feature>
<name>A0A8J2U4M0_9GAMM</name>
<dbReference type="Gene3D" id="3.50.50.60">
    <property type="entry name" value="FAD/NAD(P)-binding domain"/>
    <property type="match status" value="1"/>
</dbReference>
<dbReference type="EMBL" id="BMDX01000007">
    <property type="protein sequence ID" value="GGA75910.1"/>
    <property type="molecule type" value="Genomic_DNA"/>
</dbReference>
<comment type="similarity">
    <text evidence="10">In the N-terminal section; belongs to the methyltransferase superfamily. tRNA (mnm(5)s(2)U34)-methyltransferase family.</text>
</comment>
<evidence type="ECO:0000259" key="11">
    <source>
        <dbReference type="Pfam" id="PF01266"/>
    </source>
</evidence>
<dbReference type="InterPro" id="IPR006076">
    <property type="entry name" value="FAD-dep_OxRdtase"/>
</dbReference>
<dbReference type="NCBIfam" id="NF033855">
    <property type="entry name" value="tRNA_MNMC2"/>
    <property type="match status" value="1"/>
</dbReference>
<evidence type="ECO:0000256" key="4">
    <source>
        <dbReference type="ARBA" id="ARBA00022679"/>
    </source>
</evidence>
<dbReference type="InterPro" id="IPR036188">
    <property type="entry name" value="FAD/NAD-bd_sf"/>
</dbReference>
<evidence type="ECO:0000256" key="9">
    <source>
        <dbReference type="ARBA" id="ARBA00023268"/>
    </source>
</evidence>
<keyword evidence="9 10" id="KW-0511">Multifunctional enzyme</keyword>
<proteinExistence type="inferred from homology"/>
<dbReference type="GO" id="GO:0050660">
    <property type="term" value="F:flavin adenine dinucleotide binding"/>
    <property type="evidence" value="ECO:0007669"/>
    <property type="project" value="UniProtKB-UniRule"/>
</dbReference>
<dbReference type="HAMAP" id="MF_01102">
    <property type="entry name" value="MnmC"/>
    <property type="match status" value="1"/>
</dbReference>
<keyword evidence="14" id="KW-1185">Reference proteome</keyword>
<evidence type="ECO:0000256" key="1">
    <source>
        <dbReference type="ARBA" id="ARBA00022490"/>
    </source>
</evidence>
<dbReference type="InterPro" id="IPR023032">
    <property type="entry name" value="tRNA_MAMT_biosynth_bifunc_MnmC"/>
</dbReference>
<dbReference type="GO" id="GO:0002098">
    <property type="term" value="P:tRNA wobble uridine modification"/>
    <property type="evidence" value="ECO:0007669"/>
    <property type="project" value="TreeGrafter"/>
</dbReference>
<dbReference type="InterPro" id="IPR047785">
    <property type="entry name" value="tRNA_MNMC2"/>
</dbReference>
<feature type="region of interest" description="FAD-dependent cmnm(5)s(2)U34 oxidoreductase" evidence="10">
    <location>
        <begin position="264"/>
        <end position="658"/>
    </location>
</feature>
<evidence type="ECO:0000256" key="5">
    <source>
        <dbReference type="ARBA" id="ARBA00022691"/>
    </source>
</evidence>
<dbReference type="GO" id="GO:0005737">
    <property type="term" value="C:cytoplasm"/>
    <property type="evidence" value="ECO:0007669"/>
    <property type="project" value="UniProtKB-SubCell"/>
</dbReference>
<evidence type="ECO:0000256" key="6">
    <source>
        <dbReference type="ARBA" id="ARBA00022694"/>
    </source>
</evidence>
<dbReference type="NCBIfam" id="TIGR03197">
    <property type="entry name" value="MnmC_Cterm"/>
    <property type="match status" value="1"/>
</dbReference>
<comment type="caution">
    <text evidence="13">The sequence shown here is derived from an EMBL/GenBank/DDBJ whole genome shotgun (WGS) entry which is preliminary data.</text>
</comment>
<comment type="function">
    <text evidence="10">Catalyzes the last two steps in the biosynthesis of 5-methylaminomethyl-2-thiouridine (mnm(5)s(2)U) at the wobble position (U34) in tRNA. Catalyzes the FAD-dependent demodification of cmnm(5)s(2)U34 to nm(5)s(2)U34, followed by the transfer of a methyl group from S-adenosyl-L-methionine to nm(5)s(2)U34, to form mnm(5)s(2)U34.</text>
</comment>
<feature type="region of interest" description="tRNA (mnm(5)s(2)U34)-methyltransferase" evidence="10">
    <location>
        <begin position="1"/>
        <end position="247"/>
    </location>
</feature>